<keyword evidence="4" id="KW-1185">Reference proteome</keyword>
<feature type="transmembrane region" description="Helical" evidence="2">
    <location>
        <begin position="34"/>
        <end position="62"/>
    </location>
</feature>
<feature type="region of interest" description="Disordered" evidence="1">
    <location>
        <begin position="248"/>
        <end position="310"/>
    </location>
</feature>
<gene>
    <name evidence="3" type="ORF">SK128_009770</name>
</gene>
<sequence length="310" mass="32369">MTSNQGGYQQVVVVPTVAQQPQTRSDFLRQGVSIGGLALGLPCVICLAVMGVVFIISGISVLSVESIDIDDVDYFDSGSEPLNIAGVIMLLIGGVLVVVSCALCYVGHREYKKFTQGSAGRVINPAPTVALPAGSYPVVSNTRAGQQVPSYQPPTAGQMTPQLPYPGASATGQTPLTGTTAAGQMSYPGAPPIGQMPYNQQPGQVPYGQPIGGQMPYGQPVSGQMAYGQPLAGQMSYGVPQNSQMPYPVPQAAYPGQSDMYGKQQYTSSQPYHMQEPPPSDMASGLPPKGGVPGEVDQGTEYDRPPPYAP</sequence>
<protein>
    <submittedName>
        <fullName evidence="3">Uncharacterized protein</fullName>
    </submittedName>
</protein>
<evidence type="ECO:0000313" key="4">
    <source>
        <dbReference type="Proteomes" id="UP001381693"/>
    </source>
</evidence>
<name>A0AAN8X2K6_HALRR</name>
<evidence type="ECO:0000256" key="2">
    <source>
        <dbReference type="SAM" id="Phobius"/>
    </source>
</evidence>
<evidence type="ECO:0000313" key="3">
    <source>
        <dbReference type="EMBL" id="KAK7076816.1"/>
    </source>
</evidence>
<reference evidence="3 4" key="1">
    <citation type="submission" date="2023-11" db="EMBL/GenBank/DDBJ databases">
        <title>Halocaridina rubra genome assembly.</title>
        <authorList>
            <person name="Smith C."/>
        </authorList>
    </citation>
    <scope>NUCLEOTIDE SEQUENCE [LARGE SCALE GENOMIC DNA]</scope>
    <source>
        <strain evidence="3">EP-1</strain>
        <tissue evidence="3">Whole</tissue>
    </source>
</reference>
<keyword evidence="2" id="KW-0812">Transmembrane</keyword>
<dbReference type="Proteomes" id="UP001381693">
    <property type="component" value="Unassembled WGS sequence"/>
</dbReference>
<keyword evidence="2" id="KW-1133">Transmembrane helix</keyword>
<dbReference type="AlphaFoldDB" id="A0AAN8X2K6"/>
<evidence type="ECO:0000256" key="1">
    <source>
        <dbReference type="SAM" id="MobiDB-lite"/>
    </source>
</evidence>
<organism evidence="3 4">
    <name type="scientific">Halocaridina rubra</name>
    <name type="common">Hawaiian red shrimp</name>
    <dbReference type="NCBI Taxonomy" id="373956"/>
    <lineage>
        <taxon>Eukaryota</taxon>
        <taxon>Metazoa</taxon>
        <taxon>Ecdysozoa</taxon>
        <taxon>Arthropoda</taxon>
        <taxon>Crustacea</taxon>
        <taxon>Multicrustacea</taxon>
        <taxon>Malacostraca</taxon>
        <taxon>Eumalacostraca</taxon>
        <taxon>Eucarida</taxon>
        <taxon>Decapoda</taxon>
        <taxon>Pleocyemata</taxon>
        <taxon>Caridea</taxon>
        <taxon>Atyoidea</taxon>
        <taxon>Atyidae</taxon>
        <taxon>Halocaridina</taxon>
    </lineage>
</organism>
<feature type="transmembrane region" description="Helical" evidence="2">
    <location>
        <begin position="82"/>
        <end position="106"/>
    </location>
</feature>
<accession>A0AAN8X2K6</accession>
<comment type="caution">
    <text evidence="3">The sequence shown here is derived from an EMBL/GenBank/DDBJ whole genome shotgun (WGS) entry which is preliminary data.</text>
</comment>
<proteinExistence type="predicted"/>
<keyword evidence="2" id="KW-0472">Membrane</keyword>
<dbReference type="EMBL" id="JAXCGZ010009543">
    <property type="protein sequence ID" value="KAK7076816.1"/>
    <property type="molecule type" value="Genomic_DNA"/>
</dbReference>